<feature type="transmembrane region" description="Helical" evidence="1">
    <location>
        <begin position="95"/>
        <end position="117"/>
    </location>
</feature>
<dbReference type="Proteomes" id="UP000521017">
    <property type="component" value="Unassembled WGS sequence"/>
</dbReference>
<evidence type="ECO:0000313" key="2">
    <source>
        <dbReference type="EMBL" id="MBB6501459.1"/>
    </source>
</evidence>
<feature type="transmembrane region" description="Helical" evidence="1">
    <location>
        <begin position="71"/>
        <end position="89"/>
    </location>
</feature>
<dbReference type="RefSeq" id="WP_184627215.1">
    <property type="nucleotide sequence ID" value="NZ_JACHCC010000009.1"/>
</dbReference>
<keyword evidence="1" id="KW-0472">Membrane</keyword>
<feature type="transmembrane region" description="Helical" evidence="1">
    <location>
        <begin position="12"/>
        <end position="33"/>
    </location>
</feature>
<keyword evidence="1" id="KW-1133">Transmembrane helix</keyword>
<feature type="transmembrane region" description="Helical" evidence="1">
    <location>
        <begin position="45"/>
        <end position="64"/>
    </location>
</feature>
<name>A0A7X0J6C4_9SPHI</name>
<accession>A0A7X0J6C4</accession>
<dbReference type="AlphaFoldDB" id="A0A7X0J6C4"/>
<evidence type="ECO:0000256" key="1">
    <source>
        <dbReference type="SAM" id="Phobius"/>
    </source>
</evidence>
<reference evidence="2 3" key="1">
    <citation type="submission" date="2020-08" db="EMBL/GenBank/DDBJ databases">
        <title>Genomic Encyclopedia of Type Strains, Phase IV (KMG-V): Genome sequencing to study the core and pangenomes of soil and plant-associated prokaryotes.</title>
        <authorList>
            <person name="Whitman W."/>
        </authorList>
    </citation>
    <scope>NUCLEOTIDE SEQUENCE [LARGE SCALE GENOMIC DNA]</scope>
    <source>
        <strain evidence="2 3">M2T3</strain>
    </source>
</reference>
<gene>
    <name evidence="2" type="ORF">HDF25_003626</name>
</gene>
<evidence type="ECO:0000313" key="3">
    <source>
        <dbReference type="Proteomes" id="UP000521017"/>
    </source>
</evidence>
<protein>
    <submittedName>
        <fullName evidence="2">Uncharacterized protein</fullName>
    </submittedName>
</protein>
<organism evidence="2 3">
    <name type="scientific">Pedobacter cryoconitis</name>
    <dbReference type="NCBI Taxonomy" id="188932"/>
    <lineage>
        <taxon>Bacteria</taxon>
        <taxon>Pseudomonadati</taxon>
        <taxon>Bacteroidota</taxon>
        <taxon>Sphingobacteriia</taxon>
        <taxon>Sphingobacteriales</taxon>
        <taxon>Sphingobacteriaceae</taxon>
        <taxon>Pedobacter</taxon>
    </lineage>
</organism>
<proteinExistence type="predicted"/>
<sequence>MEVIHSTLIETLFFYILPTLFLILILVFVVLYPSVKDKNKPVNNYTAAGLSLAVCCVYTSLAMIFHSPATLTVLAMLHFITCLLLGFVFKKWVWILSFMLLLLIVTIIGIIIFFSTLKFDLGRVR</sequence>
<dbReference type="EMBL" id="JACHCC010000009">
    <property type="protein sequence ID" value="MBB6501459.1"/>
    <property type="molecule type" value="Genomic_DNA"/>
</dbReference>
<comment type="caution">
    <text evidence="2">The sequence shown here is derived from an EMBL/GenBank/DDBJ whole genome shotgun (WGS) entry which is preliminary data.</text>
</comment>
<keyword evidence="1" id="KW-0812">Transmembrane</keyword>